<feature type="transmembrane region" description="Helical" evidence="2">
    <location>
        <begin position="12"/>
        <end position="32"/>
    </location>
</feature>
<organism evidence="3 4">
    <name type="scientific">Streptomyces bottropensis</name>
    <dbReference type="NCBI Taxonomy" id="42235"/>
    <lineage>
        <taxon>Bacteria</taxon>
        <taxon>Bacillati</taxon>
        <taxon>Actinomycetota</taxon>
        <taxon>Actinomycetes</taxon>
        <taxon>Kitasatosporales</taxon>
        <taxon>Streptomycetaceae</taxon>
        <taxon>Streptomyces</taxon>
    </lineage>
</organism>
<evidence type="ECO:0008006" key="5">
    <source>
        <dbReference type="Google" id="ProtNLM"/>
    </source>
</evidence>
<evidence type="ECO:0000313" key="3">
    <source>
        <dbReference type="EMBL" id="MEH0635255.1"/>
    </source>
</evidence>
<feature type="compositionally biased region" description="Low complexity" evidence="1">
    <location>
        <begin position="41"/>
        <end position="52"/>
    </location>
</feature>
<evidence type="ECO:0000256" key="2">
    <source>
        <dbReference type="SAM" id="Phobius"/>
    </source>
</evidence>
<gene>
    <name evidence="3" type="ORF">QBA35_18300</name>
</gene>
<keyword evidence="2" id="KW-0812">Transmembrane</keyword>
<keyword evidence="2" id="KW-0472">Membrane</keyword>
<dbReference type="EMBL" id="JARULZ010000001">
    <property type="protein sequence ID" value="MEH0635255.1"/>
    <property type="molecule type" value="Genomic_DNA"/>
</dbReference>
<reference evidence="3" key="1">
    <citation type="submission" date="2023-04" db="EMBL/GenBank/DDBJ databases">
        <title>Genomic diversity of scab-causing Streptomyces spp. in the province of Quebec, Canada.</title>
        <authorList>
            <person name="Biessy A."/>
            <person name="Cadieux M."/>
            <person name="Ciotola M."/>
            <person name="Filion M."/>
        </authorList>
    </citation>
    <scope>NUCLEOTIDE SEQUENCE</scope>
    <source>
        <strain evidence="3">B21-115</strain>
    </source>
</reference>
<feature type="region of interest" description="Disordered" evidence="1">
    <location>
        <begin position="38"/>
        <end position="82"/>
    </location>
</feature>
<accession>A0ABU8AQ56</accession>
<sequence>MELPEENKRTGLLALGVLGVLLIAVLTVFTVFDGDDGSDENGGSAAPTATAGQNGGAGSGGQDTSDSDEDTQGGSRSTTTVPIVSVAEATEAHEIMTRYMAGINTYDHTAKSAAWQAPLLDLTLNDARMKELTALPTGKAWATCQAGQCTSKGTAVVRRDAVISDDLVRDSGRSISSLVEVKATRTEGGETTTESNQWLVSVQEVNGKWVVSGFDIFGLGDVGASDDSGA</sequence>
<dbReference type="Proteomes" id="UP001310290">
    <property type="component" value="Unassembled WGS sequence"/>
</dbReference>
<evidence type="ECO:0000313" key="4">
    <source>
        <dbReference type="Proteomes" id="UP001310290"/>
    </source>
</evidence>
<dbReference type="RefSeq" id="WP_005483673.1">
    <property type="nucleotide sequence ID" value="NZ_JARULZ010000001.1"/>
</dbReference>
<protein>
    <recommendedName>
        <fullName evidence="5">Secreted protein</fullName>
    </recommendedName>
</protein>
<dbReference type="GeneID" id="96264522"/>
<comment type="caution">
    <text evidence="3">The sequence shown here is derived from an EMBL/GenBank/DDBJ whole genome shotgun (WGS) entry which is preliminary data.</text>
</comment>
<keyword evidence="4" id="KW-1185">Reference proteome</keyword>
<keyword evidence="2" id="KW-1133">Transmembrane helix</keyword>
<evidence type="ECO:0000256" key="1">
    <source>
        <dbReference type="SAM" id="MobiDB-lite"/>
    </source>
</evidence>
<name>A0ABU8AQ56_9ACTN</name>
<proteinExistence type="predicted"/>